<evidence type="ECO:0000256" key="3">
    <source>
        <dbReference type="ARBA" id="ARBA00022553"/>
    </source>
</evidence>
<keyword evidence="2" id="KW-0444">Lipid biosynthesis</keyword>
<dbReference type="GO" id="GO:0016020">
    <property type="term" value="C:membrane"/>
    <property type="evidence" value="ECO:0007669"/>
    <property type="project" value="GOC"/>
</dbReference>
<dbReference type="InterPro" id="IPR003231">
    <property type="entry name" value="ACP"/>
</dbReference>
<dbReference type="GO" id="GO:0000036">
    <property type="term" value="F:acyl carrier activity"/>
    <property type="evidence" value="ECO:0007669"/>
    <property type="project" value="TreeGrafter"/>
</dbReference>
<dbReference type="PROSITE" id="PS50075">
    <property type="entry name" value="CARRIER"/>
    <property type="match status" value="1"/>
</dbReference>
<dbReference type="Proteomes" id="UP000772186">
    <property type="component" value="Unassembled WGS sequence"/>
</dbReference>
<evidence type="ECO:0000313" key="9">
    <source>
        <dbReference type="Proteomes" id="UP000772186"/>
    </source>
</evidence>
<evidence type="ECO:0000259" key="7">
    <source>
        <dbReference type="PROSITE" id="PS50075"/>
    </source>
</evidence>
<accession>A0A953T4P6</accession>
<keyword evidence="5" id="KW-0443">Lipid metabolism</keyword>
<evidence type="ECO:0000256" key="5">
    <source>
        <dbReference type="ARBA" id="ARBA00023098"/>
    </source>
</evidence>
<keyword evidence="3" id="KW-0597">Phosphoprotein</keyword>
<comment type="caution">
    <text evidence="8">The sequence shown here is derived from an EMBL/GenBank/DDBJ whole genome shotgun (WGS) entry which is preliminary data.</text>
</comment>
<dbReference type="Pfam" id="PF00550">
    <property type="entry name" value="PP-binding"/>
    <property type="match status" value="1"/>
</dbReference>
<keyword evidence="9" id="KW-1185">Reference proteome</keyword>
<evidence type="ECO:0000256" key="2">
    <source>
        <dbReference type="ARBA" id="ARBA00022516"/>
    </source>
</evidence>
<dbReference type="Gene3D" id="1.10.1200.10">
    <property type="entry name" value="ACP-like"/>
    <property type="match status" value="1"/>
</dbReference>
<evidence type="ECO:0000256" key="1">
    <source>
        <dbReference type="ARBA" id="ARBA00022450"/>
    </source>
</evidence>
<organism evidence="8 9">
    <name type="scientific">Mycoplasma tauri</name>
    <dbReference type="NCBI Taxonomy" id="547987"/>
    <lineage>
        <taxon>Bacteria</taxon>
        <taxon>Bacillati</taxon>
        <taxon>Mycoplasmatota</taxon>
        <taxon>Mollicutes</taxon>
        <taxon>Mycoplasmataceae</taxon>
        <taxon>Mycoplasma</taxon>
    </lineage>
</organism>
<dbReference type="InterPro" id="IPR036736">
    <property type="entry name" value="ACP-like_sf"/>
</dbReference>
<dbReference type="GO" id="GO:0005829">
    <property type="term" value="C:cytosol"/>
    <property type="evidence" value="ECO:0007669"/>
    <property type="project" value="TreeGrafter"/>
</dbReference>
<name>A0A953T4P6_9MOLU</name>
<keyword evidence="1" id="KW-0596">Phosphopantetheine</keyword>
<evidence type="ECO:0000313" key="8">
    <source>
        <dbReference type="EMBL" id="MBZ4195210.1"/>
    </source>
</evidence>
<proteinExistence type="predicted"/>
<dbReference type="GO" id="GO:0009245">
    <property type="term" value="P:lipid A biosynthetic process"/>
    <property type="evidence" value="ECO:0007669"/>
    <property type="project" value="TreeGrafter"/>
</dbReference>
<sequence>MEANKLQEIIEKIQNFTKSKVTMDSAFEDLKIDSLSLAEIVFDLEDKYGVTVADEDLMKIKKVKDIEEVFDKTLGK</sequence>
<evidence type="ECO:0000256" key="6">
    <source>
        <dbReference type="ARBA" id="ARBA00023160"/>
    </source>
</evidence>
<dbReference type="SUPFAM" id="SSF47336">
    <property type="entry name" value="ACP-like"/>
    <property type="match status" value="1"/>
</dbReference>
<dbReference type="RefSeq" id="WP_223644361.1">
    <property type="nucleotide sequence ID" value="NZ_JAIQBY010000002.1"/>
</dbReference>
<dbReference type="PANTHER" id="PTHR20863:SF76">
    <property type="entry name" value="CARRIER DOMAIN-CONTAINING PROTEIN"/>
    <property type="match status" value="1"/>
</dbReference>
<dbReference type="EMBL" id="JAIQBY010000002">
    <property type="protein sequence ID" value="MBZ4195210.1"/>
    <property type="molecule type" value="Genomic_DNA"/>
</dbReference>
<dbReference type="PANTHER" id="PTHR20863">
    <property type="entry name" value="ACYL CARRIER PROTEIN"/>
    <property type="match status" value="1"/>
</dbReference>
<dbReference type="InterPro" id="IPR009081">
    <property type="entry name" value="PP-bd_ACP"/>
</dbReference>
<gene>
    <name evidence="8" type="ORF">LAD73_00525</name>
</gene>
<keyword evidence="6" id="KW-0275">Fatty acid biosynthesis</keyword>
<dbReference type="AlphaFoldDB" id="A0A953T4P6"/>
<evidence type="ECO:0000256" key="4">
    <source>
        <dbReference type="ARBA" id="ARBA00022832"/>
    </source>
</evidence>
<keyword evidence="4" id="KW-0276">Fatty acid metabolism</keyword>
<dbReference type="GO" id="GO:0000035">
    <property type="term" value="F:acyl binding"/>
    <property type="evidence" value="ECO:0007669"/>
    <property type="project" value="TreeGrafter"/>
</dbReference>
<protein>
    <submittedName>
        <fullName evidence="8">Acyl carrier protein</fullName>
    </submittedName>
</protein>
<feature type="domain" description="Carrier" evidence="7">
    <location>
        <begin position="1"/>
        <end position="74"/>
    </location>
</feature>
<reference evidence="8 9" key="1">
    <citation type="submission" date="2021-09" db="EMBL/GenBank/DDBJ databases">
        <title>WGS of Mycoplasma sp. Zaradi2 strains.</title>
        <authorList>
            <person name="Spergser J."/>
        </authorList>
    </citation>
    <scope>NUCLEOTIDE SEQUENCE [LARGE SCALE GENOMIC DNA]</scope>
    <source>
        <strain evidence="8 9">1331</strain>
    </source>
</reference>